<dbReference type="GO" id="GO:0006281">
    <property type="term" value="P:DNA repair"/>
    <property type="evidence" value="ECO:0007669"/>
    <property type="project" value="TreeGrafter"/>
</dbReference>
<keyword evidence="6" id="KW-1185">Reference proteome</keyword>
<dbReference type="EMBL" id="ASRX01000003">
    <property type="protein sequence ID" value="EYF08489.1"/>
    <property type="molecule type" value="Genomic_DNA"/>
</dbReference>
<dbReference type="Pfam" id="PF13242">
    <property type="entry name" value="Hydrolase_like"/>
    <property type="match status" value="1"/>
</dbReference>
<sequence>MHGRDAQGEGASYPGGVRPTVLLFDIDGTLISSGGAGRRSFEKAVLRATDRRDACNFSFAGMTDRSIARTALTNAGYEVTEEKIAALIEGYLGFLAEELPSSQCVVHTGIAEALDAVSGQEGVAVGLGTGNVHPGARLKLGRVGLFERFGFGGFGSDHEVRPELLRIGAARGAALLGAPMEACRVVIIGDTPKDVAGAKEIGAESIAVATGQYSVDELLACAPTWVFPDLTAEGALARLLR</sequence>
<dbReference type="SFLD" id="SFLDG01129">
    <property type="entry name" value="C1.5:_HAD__Beta-PGM__Phosphata"/>
    <property type="match status" value="1"/>
</dbReference>
<organism evidence="5 6">
    <name type="scientific">Chondromyces apiculatus DSM 436</name>
    <dbReference type="NCBI Taxonomy" id="1192034"/>
    <lineage>
        <taxon>Bacteria</taxon>
        <taxon>Pseudomonadati</taxon>
        <taxon>Myxococcota</taxon>
        <taxon>Polyangia</taxon>
        <taxon>Polyangiales</taxon>
        <taxon>Polyangiaceae</taxon>
        <taxon>Chondromyces</taxon>
    </lineage>
</organism>
<evidence type="ECO:0000313" key="6">
    <source>
        <dbReference type="Proteomes" id="UP000019678"/>
    </source>
</evidence>
<dbReference type="GO" id="GO:0008967">
    <property type="term" value="F:phosphoglycolate phosphatase activity"/>
    <property type="evidence" value="ECO:0007669"/>
    <property type="project" value="UniProtKB-EC"/>
</dbReference>
<dbReference type="eggNOG" id="COG0546">
    <property type="taxonomic scope" value="Bacteria"/>
</dbReference>
<dbReference type="PANTHER" id="PTHR43434:SF1">
    <property type="entry name" value="PHOSPHOGLYCOLATE PHOSPHATASE"/>
    <property type="match status" value="1"/>
</dbReference>
<evidence type="ECO:0000313" key="5">
    <source>
        <dbReference type="EMBL" id="EYF08489.1"/>
    </source>
</evidence>
<dbReference type="EC" id="3.1.3.18" evidence="4"/>
<dbReference type="InterPro" id="IPR036412">
    <property type="entry name" value="HAD-like_sf"/>
</dbReference>
<comment type="pathway">
    <text evidence="2">Organic acid metabolism; glycolate biosynthesis; glycolate from 2-phosphoglycolate: step 1/1.</text>
</comment>
<dbReference type="GO" id="GO:0005829">
    <property type="term" value="C:cytosol"/>
    <property type="evidence" value="ECO:0007669"/>
    <property type="project" value="TreeGrafter"/>
</dbReference>
<dbReference type="InterPro" id="IPR023214">
    <property type="entry name" value="HAD_sf"/>
</dbReference>
<name>A0A017TGW4_9BACT</name>
<protein>
    <recommendedName>
        <fullName evidence="4">phosphoglycolate phosphatase</fullName>
        <ecNumber evidence="4">3.1.3.18</ecNumber>
    </recommendedName>
</protein>
<evidence type="ECO:0000256" key="1">
    <source>
        <dbReference type="ARBA" id="ARBA00000830"/>
    </source>
</evidence>
<dbReference type="PANTHER" id="PTHR43434">
    <property type="entry name" value="PHOSPHOGLYCOLATE PHOSPHATASE"/>
    <property type="match status" value="1"/>
</dbReference>
<dbReference type="Proteomes" id="UP000019678">
    <property type="component" value="Unassembled WGS sequence"/>
</dbReference>
<dbReference type="Gene3D" id="1.10.150.240">
    <property type="entry name" value="Putative phosphatase, domain 2"/>
    <property type="match status" value="1"/>
</dbReference>
<dbReference type="InterPro" id="IPR050155">
    <property type="entry name" value="HAD-like_hydrolase_sf"/>
</dbReference>
<accession>A0A017TGW4</accession>
<comment type="catalytic activity">
    <reaction evidence="1">
        <text>2-phosphoglycolate + H2O = glycolate + phosphate</text>
        <dbReference type="Rhea" id="RHEA:14369"/>
        <dbReference type="ChEBI" id="CHEBI:15377"/>
        <dbReference type="ChEBI" id="CHEBI:29805"/>
        <dbReference type="ChEBI" id="CHEBI:43474"/>
        <dbReference type="ChEBI" id="CHEBI:58033"/>
        <dbReference type="EC" id="3.1.3.18"/>
    </reaction>
</comment>
<reference evidence="5 6" key="1">
    <citation type="submission" date="2013-05" db="EMBL/GenBank/DDBJ databases">
        <title>Genome assembly of Chondromyces apiculatus DSM 436.</title>
        <authorList>
            <person name="Sharma G."/>
            <person name="Khatri I."/>
            <person name="Kaur C."/>
            <person name="Mayilraj S."/>
            <person name="Subramanian S."/>
        </authorList>
    </citation>
    <scope>NUCLEOTIDE SEQUENCE [LARGE SCALE GENOMIC DNA]</scope>
    <source>
        <strain evidence="5 6">DSM 436</strain>
    </source>
</reference>
<dbReference type="SFLD" id="SFLDS00003">
    <property type="entry name" value="Haloacid_Dehalogenase"/>
    <property type="match status" value="1"/>
</dbReference>
<comment type="similarity">
    <text evidence="3">Belongs to the HAD-like hydrolase superfamily. CbbY/CbbZ/Gph/YieH family.</text>
</comment>
<evidence type="ECO:0000256" key="2">
    <source>
        <dbReference type="ARBA" id="ARBA00004818"/>
    </source>
</evidence>
<dbReference type="STRING" id="1192034.CAP_4018"/>
<evidence type="ECO:0000256" key="3">
    <source>
        <dbReference type="ARBA" id="ARBA00006171"/>
    </source>
</evidence>
<evidence type="ECO:0000256" key="4">
    <source>
        <dbReference type="ARBA" id="ARBA00013078"/>
    </source>
</evidence>
<gene>
    <name evidence="5" type="ORF">CAP_4018</name>
</gene>
<dbReference type="SUPFAM" id="SSF56784">
    <property type="entry name" value="HAD-like"/>
    <property type="match status" value="1"/>
</dbReference>
<keyword evidence="5" id="KW-0378">Hydrolase</keyword>
<dbReference type="Gene3D" id="3.40.50.1000">
    <property type="entry name" value="HAD superfamily/HAD-like"/>
    <property type="match status" value="1"/>
</dbReference>
<proteinExistence type="inferred from homology"/>
<comment type="caution">
    <text evidence="5">The sequence shown here is derived from an EMBL/GenBank/DDBJ whole genome shotgun (WGS) entry which is preliminary data.</text>
</comment>
<dbReference type="InterPro" id="IPR023198">
    <property type="entry name" value="PGP-like_dom2"/>
</dbReference>
<dbReference type="AlphaFoldDB" id="A0A017TGW4"/>